<protein>
    <submittedName>
        <fullName evidence="1">5-methylcytosine-specific restriction endonuclease McrBC, regulatory subunit McrC</fullName>
    </submittedName>
</protein>
<dbReference type="OrthoDB" id="307209at2"/>
<keyword evidence="1" id="KW-0540">Nuclease</keyword>
<dbReference type="EMBL" id="NIGF01000033">
    <property type="protein sequence ID" value="PQV62468.1"/>
    <property type="molecule type" value="Genomic_DNA"/>
</dbReference>
<dbReference type="AlphaFoldDB" id="A0A2S8SNV4"/>
<dbReference type="GO" id="GO:0004519">
    <property type="term" value="F:endonuclease activity"/>
    <property type="evidence" value="ECO:0007669"/>
    <property type="project" value="UniProtKB-KW"/>
</dbReference>
<name>A0A2S8SNV4_9BACT</name>
<comment type="caution">
    <text evidence="1">The sequence shown here is derived from an EMBL/GenBank/DDBJ whole genome shotgun (WGS) entry which is preliminary data.</text>
</comment>
<dbReference type="PANTHER" id="PTHR38733">
    <property type="entry name" value="PROTEIN MCRC"/>
    <property type="match status" value="1"/>
</dbReference>
<keyword evidence="1" id="KW-0255">Endonuclease</keyword>
<evidence type="ECO:0000313" key="1">
    <source>
        <dbReference type="EMBL" id="PQV62468.1"/>
    </source>
</evidence>
<accession>A0A2S8SNV4</accession>
<dbReference type="Proteomes" id="UP000237684">
    <property type="component" value="Unassembled WGS sequence"/>
</dbReference>
<dbReference type="PANTHER" id="PTHR38733:SF1">
    <property type="entry name" value="TYPE IV METHYL-DIRECTED RESTRICTION ENZYME ECOKMCRBC"/>
    <property type="match status" value="1"/>
</dbReference>
<organism evidence="1 2">
    <name type="scientific">Abditibacterium utsteinense</name>
    <dbReference type="NCBI Taxonomy" id="1960156"/>
    <lineage>
        <taxon>Bacteria</taxon>
        <taxon>Pseudomonadati</taxon>
        <taxon>Abditibacteriota</taxon>
        <taxon>Abditibacteriia</taxon>
        <taxon>Abditibacteriales</taxon>
        <taxon>Abditibacteriaceae</taxon>
        <taxon>Abditibacterium</taxon>
    </lineage>
</organism>
<sequence length="429" mass="48720">MPTLRIAEWNRKRVEWPRDVRESFSELALGWKNAGRLNAAPLEWGGTDGQILSVRQWVGVLESGEYRIEIYPKLDAHLLHEGDNISDQTTLLQSLLSMIAAADYGDWIESGRASLQFEPLQFADVWAYLLGRNLAPLLRQGVSHAYLTMHDDLPAVRGKIAVSRQVTLHFNRADKIACIWDEWSADNALNRLLKCALDFLWKRARHSQSRAVLSECLSLLDSAQSVSPREALAQTERFSFSRATLRFQNAFDLSRRLLSSQSPDFGASGVQNWVFLTDMNALFESFCAAALRESGVQNLETQFEIGTLFRAPNRIRQLPDFLWREGENWQLGDAKWKLLGQNAPDFAEENEEIKAGKAKISPDDARQMSVYSEIWKRENGLVSAPPVTIFYPLLEGNRAVIRRTMWNGAELRLRPVRVKDFGDLDTVLG</sequence>
<keyword evidence="2" id="KW-1185">Reference proteome</keyword>
<dbReference type="InterPro" id="IPR019292">
    <property type="entry name" value="McrC"/>
</dbReference>
<dbReference type="InParanoid" id="A0A2S8SNV4"/>
<evidence type="ECO:0000313" key="2">
    <source>
        <dbReference type="Proteomes" id="UP000237684"/>
    </source>
</evidence>
<proteinExistence type="predicted"/>
<reference evidence="1 2" key="1">
    <citation type="journal article" date="2018" name="Syst. Appl. Microbiol.">
        <title>Abditibacterium utsteinense sp. nov., the first cultivated member of candidate phylum FBP, isolated from ice-free Antarctic soil samples.</title>
        <authorList>
            <person name="Tahon G."/>
            <person name="Tytgat B."/>
            <person name="Lebbe L."/>
            <person name="Carlier A."/>
            <person name="Willems A."/>
        </authorList>
    </citation>
    <scope>NUCLEOTIDE SEQUENCE [LARGE SCALE GENOMIC DNA]</scope>
    <source>
        <strain evidence="1 2">LMG 29911</strain>
    </source>
</reference>
<keyword evidence="1" id="KW-0378">Hydrolase</keyword>
<gene>
    <name evidence="1" type="ORF">B1R32_13311</name>
</gene>
<dbReference type="Pfam" id="PF10117">
    <property type="entry name" value="McrBC"/>
    <property type="match status" value="1"/>
</dbReference>
<dbReference type="RefSeq" id="WP_157947765.1">
    <property type="nucleotide sequence ID" value="NZ_NIGF01000033.1"/>
</dbReference>